<dbReference type="Pfam" id="PF19078">
    <property type="entry name" value="Big_12"/>
    <property type="match status" value="1"/>
</dbReference>
<dbReference type="InterPro" id="IPR036116">
    <property type="entry name" value="FN3_sf"/>
</dbReference>
<dbReference type="InterPro" id="IPR015919">
    <property type="entry name" value="Cadherin-like_sf"/>
</dbReference>
<dbReference type="Pfam" id="PF19127">
    <property type="entry name" value="Choline_bind_3"/>
    <property type="match status" value="2"/>
</dbReference>
<dbReference type="OrthoDB" id="6372180at2"/>
<dbReference type="SUPFAM" id="SSF49313">
    <property type="entry name" value="Cadherin-like"/>
    <property type="match status" value="4"/>
</dbReference>
<feature type="compositionally biased region" description="Polar residues" evidence="5">
    <location>
        <begin position="1437"/>
        <end position="1452"/>
    </location>
</feature>
<evidence type="ECO:0000259" key="9">
    <source>
        <dbReference type="PROSITE" id="PS51272"/>
    </source>
</evidence>
<feature type="domain" description="SLH" evidence="9">
    <location>
        <begin position="1822"/>
        <end position="1885"/>
    </location>
</feature>
<dbReference type="RefSeq" id="WP_052729560.1">
    <property type="nucleotide sequence ID" value="NZ_CGIH01000009.1"/>
</dbReference>
<dbReference type="Gene3D" id="2.60.40.10">
    <property type="entry name" value="Immunoglobulins"/>
    <property type="match status" value="2"/>
</dbReference>
<evidence type="ECO:0000256" key="4">
    <source>
        <dbReference type="PROSITE-ProRule" id="PRU00591"/>
    </source>
</evidence>
<name>A0A0E4G9G5_9FIRM</name>
<dbReference type="SMART" id="SM00736">
    <property type="entry name" value="CADG"/>
    <property type="match status" value="2"/>
</dbReference>
<dbReference type="Pfam" id="PF00041">
    <property type="entry name" value="fn3"/>
    <property type="match status" value="1"/>
</dbReference>
<dbReference type="InterPro" id="IPR051561">
    <property type="entry name" value="FRAS1_ECM"/>
</dbReference>
<feature type="domain" description="Cadherin" evidence="7">
    <location>
        <begin position="931"/>
        <end position="1050"/>
    </location>
</feature>
<reference evidence="10 11" key="1">
    <citation type="submission" date="2015-03" db="EMBL/GenBank/DDBJ databases">
        <authorList>
            <person name="Murphy D."/>
        </authorList>
    </citation>
    <scope>NUCLEOTIDE SEQUENCE [LARGE SCALE GENOMIC DNA]</scope>
    <source>
        <strain evidence="10 11">OL-4</strain>
    </source>
</reference>
<dbReference type="GO" id="GO:0009653">
    <property type="term" value="P:anatomical structure morphogenesis"/>
    <property type="evidence" value="ECO:0007669"/>
    <property type="project" value="TreeGrafter"/>
</dbReference>
<feature type="signal peptide" evidence="6">
    <location>
        <begin position="1"/>
        <end position="28"/>
    </location>
</feature>
<dbReference type="SMART" id="SM00060">
    <property type="entry name" value="FN3"/>
    <property type="match status" value="2"/>
</dbReference>
<dbReference type="InterPro" id="IPR039005">
    <property type="entry name" value="CSPG_rpt"/>
</dbReference>
<dbReference type="PROSITE" id="PS51272">
    <property type="entry name" value="SLH"/>
    <property type="match status" value="3"/>
</dbReference>
<dbReference type="PRINTS" id="PR00205">
    <property type="entry name" value="CADHERIN"/>
</dbReference>
<organism evidence="10 11">
    <name type="scientific">Syntrophomonas zehnderi OL-4</name>
    <dbReference type="NCBI Taxonomy" id="690567"/>
    <lineage>
        <taxon>Bacteria</taxon>
        <taxon>Bacillati</taxon>
        <taxon>Bacillota</taxon>
        <taxon>Clostridia</taxon>
        <taxon>Eubacteriales</taxon>
        <taxon>Syntrophomonadaceae</taxon>
        <taxon>Syntrophomonas</taxon>
    </lineage>
</organism>
<protein>
    <submittedName>
        <fullName evidence="10">Cadherin</fullName>
    </submittedName>
</protein>
<dbReference type="Gene3D" id="2.60.40.3440">
    <property type="match status" value="1"/>
</dbReference>
<evidence type="ECO:0000256" key="6">
    <source>
        <dbReference type="SAM" id="SignalP"/>
    </source>
</evidence>
<dbReference type="SUPFAM" id="SSF69360">
    <property type="entry name" value="Cell wall binding repeat"/>
    <property type="match status" value="1"/>
</dbReference>
<keyword evidence="11" id="KW-1185">Reference proteome</keyword>
<dbReference type="InterPro" id="IPR018337">
    <property type="entry name" value="Cell_wall/Cho-bd_repeat"/>
</dbReference>
<dbReference type="Proteomes" id="UP000045545">
    <property type="component" value="Unassembled WGS sequence"/>
</dbReference>
<dbReference type="GO" id="GO:0005509">
    <property type="term" value="F:calcium ion binding"/>
    <property type="evidence" value="ECO:0007669"/>
    <property type="project" value="InterPro"/>
</dbReference>
<feature type="domain" description="SLH" evidence="9">
    <location>
        <begin position="1695"/>
        <end position="1755"/>
    </location>
</feature>
<gene>
    <name evidence="10" type="ORF">603</name>
</gene>
<dbReference type="EMBL" id="CGIH01000009">
    <property type="protein sequence ID" value="CFX14665.1"/>
    <property type="molecule type" value="Genomic_DNA"/>
</dbReference>
<accession>A0A0E4G9G5</accession>
<dbReference type="CDD" id="cd11304">
    <property type="entry name" value="Cadherin_repeat"/>
    <property type="match status" value="4"/>
</dbReference>
<feature type="domain" description="Fibronectin type-III" evidence="8">
    <location>
        <begin position="1363"/>
        <end position="1452"/>
    </location>
</feature>
<dbReference type="PANTHER" id="PTHR45739:SF1">
    <property type="entry name" value="EXTRACELLULAR MATRIX ORGANIZING PROTEIN FRAS1"/>
    <property type="match status" value="1"/>
</dbReference>
<keyword evidence="1 6" id="KW-0732">Signal</keyword>
<evidence type="ECO:0000256" key="5">
    <source>
        <dbReference type="SAM" id="MobiDB-lite"/>
    </source>
</evidence>
<dbReference type="InterPro" id="IPR044048">
    <property type="entry name" value="Big_12"/>
</dbReference>
<proteinExistence type="predicted"/>
<feature type="chain" id="PRO_5002420126" evidence="6">
    <location>
        <begin position="29"/>
        <end position="2003"/>
    </location>
</feature>
<dbReference type="Pfam" id="PF00028">
    <property type="entry name" value="Cadherin"/>
    <property type="match status" value="2"/>
</dbReference>
<dbReference type="InterPro" id="IPR006644">
    <property type="entry name" value="Cadg"/>
</dbReference>
<dbReference type="GO" id="GO:0007156">
    <property type="term" value="P:homophilic cell adhesion via plasma membrane adhesion molecules"/>
    <property type="evidence" value="ECO:0007669"/>
    <property type="project" value="InterPro"/>
</dbReference>
<dbReference type="InterPro" id="IPR003961">
    <property type="entry name" value="FN3_dom"/>
</dbReference>
<dbReference type="InterPro" id="IPR001119">
    <property type="entry name" value="SLH_dom"/>
</dbReference>
<dbReference type="InterPro" id="IPR013783">
    <property type="entry name" value="Ig-like_fold"/>
</dbReference>
<dbReference type="PANTHER" id="PTHR45739">
    <property type="entry name" value="MATRIX PROTEIN, PUTATIVE-RELATED"/>
    <property type="match status" value="1"/>
</dbReference>
<feature type="domain" description="SLH" evidence="9">
    <location>
        <begin position="1756"/>
        <end position="1819"/>
    </location>
</feature>
<evidence type="ECO:0000259" key="7">
    <source>
        <dbReference type="PROSITE" id="PS50268"/>
    </source>
</evidence>
<dbReference type="Pfam" id="PF00395">
    <property type="entry name" value="SLH"/>
    <property type="match status" value="3"/>
</dbReference>
<evidence type="ECO:0000313" key="10">
    <source>
        <dbReference type="EMBL" id="CFX14665.1"/>
    </source>
</evidence>
<dbReference type="PROSITE" id="PS51854">
    <property type="entry name" value="CSPG"/>
    <property type="match status" value="2"/>
</dbReference>
<dbReference type="InterPro" id="IPR002126">
    <property type="entry name" value="Cadherin-like_dom"/>
</dbReference>
<sequence length="2003" mass="205354">MKEAFKKGMSLVLAFALSFGPFPSTVFAAEDSGEIQDSGVPPTLSIGVNGVTDSGATLEFTADQDGTVYYLVQEAAEPEPENANAIRAQSTAVSAATPTDAACEGLQSDTAYVVYGVAESEGLESDMVSQVFTTEKSLPAARGRTTPQALGSGSVLMSGGVALSTDPATGPLITSADTEIEVQIGGNPPPVWLRFIPTESATYTITTTTNPGMGTEGWLYDNLTDAVDDITGDGSLAVASDNVNYEIRPFSITHPLTAGTTYYMWVDSGGDYGTVTLSITGGGLYGGPVVSGALSKTFTEDDPAAAITTAELSATDYFDGTALSYTLTSIPAKGALEKDGTALSAGGAFTQADVDDSKITYTPTANANGADSFGFTVAAPTVGLSSEEETFSISITAVNDEPVLTINTGLTLDEDAPATAITSAMLKAEDVDGDTLTYTIGTEPTKGALKNNATALSSGSTFTQTDIDGDKITYTPTAEVNGADSFSFTVSDGNGGTIGSTAFAITITAVNDAPVISVNTGLSLNEDAPASTITSAILAATDVEGDPLTYTVTSAPAKGTLKKDSATLSAGGTFTPADIDGNKITYTPSADANGADSFAFTVSDSNGGTANGTFHITITEVNDAPTDITLSNSSVSETAAVGSTVGTLSTADVDTGDTFTYSMVSGTGDDDNGGFSIAGNELKTNTTFDYAVKNSYSIRIKSTDNGGVSVEKAFTIHITEVNKAPTNITLSGTSVNENTAAGTMVGTLSTTDPNAADTNFTYTLNNTGDYASFTIDDNRLKLAVSPDYETKSSYAITIRTTDAGGLYFEKSFAIIVVDVNEAPTGITLSGSTVAENASIGAVVGTLAGTDPDAGDTLTFSLPAGSGDNGSFAIDGNSLKLAAVPDYEAKSSYAVTVRATDQGGLTYDKQFTITITDVNEAPTDITLSNNAVSEDAASGSVVGALSTTDADAGDTFTYTLVSGVGDTDNGSFSLSGNELKTATTFSYATQNSYSIRIRATDNGGLFTEKIFTISITETAPSVTGVTSSKANSTYSAGEIIDITLTFSAPVVVTGIPQLTLETGTVDRTANYTSGSGTSMLAFTYTVQPGDTSDDLDYTSTSSLSLNGGTIKTVSGTAAVLTLPTPGAVGSLGANKNIIIDAIMPFVTSVSVPADGTYKAGDPLLLEVSFSKTVSVDITSGEPYLPLAIGSSTQRAVYVSGSGTATLTFKYIVQSGDFDADGIAIASAISLDGGMIRDLVGNNAELTLSSVGATGNILIDAVAPTVTISMGKTTLTAGESCQVTFAFSEPVTGFANDDLTISNGSLTPVTSADGGITYTATFTADSVNAAANTIILDLAGIADSAGNTGVGTASSTNYSIRIITAPGAPTDVTATAGDRQAAIRFTPPASDGGAAILSYTITANPGGITATGAASPITVTGLTNGVAYTFTVTATNSVGTGAESTASNSVTPQVPWSGGGNDDGDSSGPSVPVATVPDKKPDQPVTASASITAAAGADGTAASANIPDKAITDAIARAQADARAQGNTSNGFAVELNVTMLQGAASLTTTLSQSALNSLVSAGVTSLTINGSPVKVTFDLKALQEIQKQSSGNVSITIAPQAKLSASAKAMIGTRPVYDLTVGYGSGKTVSGFGGGTATVSVPYTPAKGEAVGALYAVYVDEKGNATRIEGSAYDANSRSIIFTTTHFSAYGVGYTAPSAKFTDISTHWAKESIDYVVGRGLLSGTSKTTFAPNTAMTRGMLVTALGRLAGVDVKAYTTTSFTDVKADSAFGPYIEWAYKKGIVQGIGNSRFAPDRAITREEIAVIFANFAKAAGYKLPIAREASTYADDSSIGSTYKTAVTAMQQAGIMMGETNNKFNPKANATRAEVSSMLHRYIKLTIDPATAQGWALNDDGQYMYYKDGKALTGTQTIDGMKYFFNTDGTLKTGWMKDGDNWRYYIGNKAAVGWLDISDKRYYFTKDGIMVSGKWLQIDGKWYYFYTDGALARNTKVDGYEVDENGVRKTK</sequence>
<feature type="domain" description="Cadherin" evidence="7">
    <location>
        <begin position="627"/>
        <end position="727"/>
    </location>
</feature>
<dbReference type="Pfam" id="PF16184">
    <property type="entry name" value="Cadherin_3"/>
    <property type="match status" value="2"/>
</dbReference>
<evidence type="ECO:0000256" key="1">
    <source>
        <dbReference type="ARBA" id="ARBA00022729"/>
    </source>
</evidence>
<dbReference type="PROSITE" id="PS50853">
    <property type="entry name" value="FN3"/>
    <property type="match status" value="1"/>
</dbReference>
<dbReference type="GO" id="GO:0016020">
    <property type="term" value="C:membrane"/>
    <property type="evidence" value="ECO:0007669"/>
    <property type="project" value="InterPro"/>
</dbReference>
<evidence type="ECO:0000313" key="11">
    <source>
        <dbReference type="Proteomes" id="UP000045545"/>
    </source>
</evidence>
<dbReference type="PROSITE" id="PS51170">
    <property type="entry name" value="CW"/>
    <property type="match status" value="1"/>
</dbReference>
<feature type="domain" description="Cadherin" evidence="7">
    <location>
        <begin position="523"/>
        <end position="627"/>
    </location>
</feature>
<evidence type="ECO:0000256" key="2">
    <source>
        <dbReference type="ARBA" id="ARBA00022737"/>
    </source>
</evidence>
<feature type="repeat" description="Cell wall-binding" evidence="4">
    <location>
        <begin position="1964"/>
        <end position="1983"/>
    </location>
</feature>
<dbReference type="STRING" id="690567.603"/>
<dbReference type="NCBIfam" id="NF012211">
    <property type="entry name" value="tand_rpt_95"/>
    <property type="match status" value="2"/>
</dbReference>
<dbReference type="Gene3D" id="2.60.40.60">
    <property type="entry name" value="Cadherins"/>
    <property type="match status" value="4"/>
</dbReference>
<evidence type="ECO:0000256" key="3">
    <source>
        <dbReference type="ARBA" id="ARBA00023180"/>
    </source>
</evidence>
<dbReference type="Gene3D" id="2.10.270.10">
    <property type="entry name" value="Cholin Binding"/>
    <property type="match status" value="1"/>
</dbReference>
<evidence type="ECO:0000259" key="8">
    <source>
        <dbReference type="PROSITE" id="PS50853"/>
    </source>
</evidence>
<dbReference type="SMART" id="SM00112">
    <property type="entry name" value="CA"/>
    <property type="match status" value="5"/>
</dbReference>
<keyword evidence="2" id="KW-0677">Repeat</keyword>
<dbReference type="Pfam" id="PF17963">
    <property type="entry name" value="Big_9"/>
    <property type="match status" value="1"/>
</dbReference>
<keyword evidence="3" id="KW-0325">Glycoprotein</keyword>
<dbReference type="PROSITE" id="PS50268">
    <property type="entry name" value="CADHERIN_2"/>
    <property type="match status" value="5"/>
</dbReference>
<dbReference type="CDD" id="cd00063">
    <property type="entry name" value="FN3"/>
    <property type="match status" value="1"/>
</dbReference>
<feature type="region of interest" description="Disordered" evidence="5">
    <location>
        <begin position="1437"/>
        <end position="1487"/>
    </location>
</feature>
<feature type="domain" description="Cadherin" evidence="7">
    <location>
        <begin position="734"/>
        <end position="825"/>
    </location>
</feature>
<feature type="domain" description="Cadherin" evidence="7">
    <location>
        <begin position="832"/>
        <end position="923"/>
    </location>
</feature>
<dbReference type="SUPFAM" id="SSF49265">
    <property type="entry name" value="Fibronectin type III"/>
    <property type="match status" value="1"/>
</dbReference>